<reference evidence="3 4" key="1">
    <citation type="journal article" date="2014" name="Genome Biol. Evol.">
        <title>The secreted proteins of Achlya hypogyna and Thraustotheca clavata identify the ancestral oomycete secretome and reveal gene acquisitions by horizontal gene transfer.</title>
        <authorList>
            <person name="Misner I."/>
            <person name="Blouin N."/>
            <person name="Leonard G."/>
            <person name="Richards T.A."/>
            <person name="Lane C.E."/>
        </authorList>
    </citation>
    <scope>NUCLEOTIDE SEQUENCE [LARGE SCALE GENOMIC DNA]</scope>
    <source>
        <strain evidence="3 4">ATCC 34112</strain>
    </source>
</reference>
<dbReference type="PANTHER" id="PTHR22765">
    <property type="entry name" value="RING FINGER AND PROTEASE ASSOCIATED DOMAIN-CONTAINING"/>
    <property type="match status" value="1"/>
</dbReference>
<dbReference type="Gene3D" id="3.30.40.10">
    <property type="entry name" value="Zinc/RING finger domain, C3HC4 (zinc finger)"/>
    <property type="match status" value="1"/>
</dbReference>
<keyword evidence="1" id="KW-0862">Zinc</keyword>
<dbReference type="InterPro" id="IPR036871">
    <property type="entry name" value="PX_dom_sf"/>
</dbReference>
<dbReference type="InterPro" id="IPR001683">
    <property type="entry name" value="PX_dom"/>
</dbReference>
<gene>
    <name evidence="3" type="ORF">THRCLA_01315</name>
</gene>
<dbReference type="CDD" id="cd06093">
    <property type="entry name" value="PX_domain"/>
    <property type="match status" value="1"/>
</dbReference>
<dbReference type="InterPro" id="IPR013083">
    <property type="entry name" value="Znf_RING/FYVE/PHD"/>
</dbReference>
<keyword evidence="1" id="KW-0479">Metal-binding</keyword>
<comment type="caution">
    <text evidence="3">The sequence shown here is derived from an EMBL/GenBank/DDBJ whole genome shotgun (WGS) entry which is preliminary data.</text>
</comment>
<organism evidence="3 4">
    <name type="scientific">Thraustotheca clavata</name>
    <dbReference type="NCBI Taxonomy" id="74557"/>
    <lineage>
        <taxon>Eukaryota</taxon>
        <taxon>Sar</taxon>
        <taxon>Stramenopiles</taxon>
        <taxon>Oomycota</taxon>
        <taxon>Saprolegniomycetes</taxon>
        <taxon>Saprolegniales</taxon>
        <taxon>Achlyaceae</taxon>
        <taxon>Thraustotheca</taxon>
    </lineage>
</organism>
<dbReference type="AlphaFoldDB" id="A0A1W0A8N8"/>
<evidence type="ECO:0000259" key="2">
    <source>
        <dbReference type="PROSITE" id="PS50089"/>
    </source>
</evidence>
<evidence type="ECO:0000313" key="3">
    <source>
        <dbReference type="EMBL" id="OQS06646.1"/>
    </source>
</evidence>
<dbReference type="Pfam" id="PF13639">
    <property type="entry name" value="zf-RING_2"/>
    <property type="match status" value="1"/>
</dbReference>
<sequence length="249" mass="28633">MSVAPLSYSLSNFQSLFPKSMSFDQPSAMKSTTSRRTRNTSSHYTQYEMAVLCPITQRSWVIRKRFSDFFRFRQQLRCLASMITPHPDQSITLDMVQSILCLPFPRKHNFRRFDRQVVTERANAFRNIIMQAMICRTAAVLYAQKCGKFVKCSSMPSALEPFTIVVQNFLNVPPHLKTTHLVEATHDASCSICLSEFEENEWHTACHIVQLPCHHLFHSNCVVEWLHLHQTCPLCRAPSTTMSGIYVAP</sequence>
<feature type="domain" description="RING-type" evidence="2">
    <location>
        <begin position="190"/>
        <end position="236"/>
    </location>
</feature>
<dbReference type="PROSITE" id="PS50089">
    <property type="entry name" value="ZF_RING_2"/>
    <property type="match status" value="1"/>
</dbReference>
<dbReference type="SMART" id="SM00184">
    <property type="entry name" value="RING"/>
    <property type="match status" value="1"/>
</dbReference>
<dbReference type="Pfam" id="PF00787">
    <property type="entry name" value="PX"/>
    <property type="match status" value="1"/>
</dbReference>
<dbReference type="SUPFAM" id="SSF64268">
    <property type="entry name" value="PX domain"/>
    <property type="match status" value="1"/>
</dbReference>
<dbReference type="InterPro" id="IPR051826">
    <property type="entry name" value="E3_ubiquitin-ligase_domain"/>
</dbReference>
<evidence type="ECO:0000313" key="4">
    <source>
        <dbReference type="Proteomes" id="UP000243217"/>
    </source>
</evidence>
<evidence type="ECO:0000256" key="1">
    <source>
        <dbReference type="PROSITE-ProRule" id="PRU00175"/>
    </source>
</evidence>
<dbReference type="Gene3D" id="3.30.1520.10">
    <property type="entry name" value="Phox-like domain"/>
    <property type="match status" value="1"/>
</dbReference>
<accession>A0A1W0A8N8</accession>
<dbReference type="GO" id="GO:0008270">
    <property type="term" value="F:zinc ion binding"/>
    <property type="evidence" value="ECO:0007669"/>
    <property type="project" value="UniProtKB-KW"/>
</dbReference>
<dbReference type="STRING" id="74557.A0A1W0A8N8"/>
<dbReference type="GO" id="GO:0006511">
    <property type="term" value="P:ubiquitin-dependent protein catabolic process"/>
    <property type="evidence" value="ECO:0007669"/>
    <property type="project" value="TreeGrafter"/>
</dbReference>
<name>A0A1W0A8N8_9STRA</name>
<dbReference type="CDD" id="cd16454">
    <property type="entry name" value="RING-H2_PA-TM-RING"/>
    <property type="match status" value="1"/>
</dbReference>
<dbReference type="GO" id="GO:0061630">
    <property type="term" value="F:ubiquitin protein ligase activity"/>
    <property type="evidence" value="ECO:0007669"/>
    <property type="project" value="TreeGrafter"/>
</dbReference>
<dbReference type="GO" id="GO:0035091">
    <property type="term" value="F:phosphatidylinositol binding"/>
    <property type="evidence" value="ECO:0007669"/>
    <property type="project" value="InterPro"/>
</dbReference>
<dbReference type="SUPFAM" id="SSF57850">
    <property type="entry name" value="RING/U-box"/>
    <property type="match status" value="1"/>
</dbReference>
<dbReference type="EMBL" id="JNBS01000319">
    <property type="protein sequence ID" value="OQS06646.1"/>
    <property type="molecule type" value="Genomic_DNA"/>
</dbReference>
<dbReference type="OrthoDB" id="4348522at2759"/>
<protein>
    <recommendedName>
        <fullName evidence="2">RING-type domain-containing protein</fullName>
    </recommendedName>
</protein>
<keyword evidence="4" id="KW-1185">Reference proteome</keyword>
<dbReference type="InterPro" id="IPR001841">
    <property type="entry name" value="Znf_RING"/>
</dbReference>
<keyword evidence="1" id="KW-0863">Zinc-finger</keyword>
<proteinExistence type="predicted"/>
<dbReference type="Proteomes" id="UP000243217">
    <property type="component" value="Unassembled WGS sequence"/>
</dbReference>